<feature type="transmembrane region" description="Helical" evidence="2">
    <location>
        <begin position="200"/>
        <end position="222"/>
    </location>
</feature>
<keyword evidence="2" id="KW-0812">Transmembrane</keyword>
<feature type="region of interest" description="Disordered" evidence="1">
    <location>
        <begin position="1"/>
        <end position="22"/>
    </location>
</feature>
<feature type="transmembrane region" description="Helical" evidence="2">
    <location>
        <begin position="146"/>
        <end position="165"/>
    </location>
</feature>
<proteinExistence type="predicted"/>
<organism evidence="3 4">
    <name type="scientific">Ornithinibacillus halophilus</name>
    <dbReference type="NCBI Taxonomy" id="930117"/>
    <lineage>
        <taxon>Bacteria</taxon>
        <taxon>Bacillati</taxon>
        <taxon>Bacillota</taxon>
        <taxon>Bacilli</taxon>
        <taxon>Bacillales</taxon>
        <taxon>Bacillaceae</taxon>
        <taxon>Ornithinibacillus</taxon>
    </lineage>
</organism>
<keyword evidence="2" id="KW-0472">Membrane</keyword>
<dbReference type="STRING" id="930117.SAMN05216225_104423"/>
<evidence type="ECO:0008006" key="5">
    <source>
        <dbReference type="Google" id="ProtNLM"/>
    </source>
</evidence>
<dbReference type="InterPro" id="IPR025441">
    <property type="entry name" value="DUF4181"/>
</dbReference>
<feature type="compositionally biased region" description="Basic and acidic residues" evidence="1">
    <location>
        <begin position="1"/>
        <end position="14"/>
    </location>
</feature>
<dbReference type="Pfam" id="PF13789">
    <property type="entry name" value="DUF4181"/>
    <property type="match status" value="1"/>
</dbReference>
<accession>A0A1M5L5S7</accession>
<protein>
    <recommendedName>
        <fullName evidence="5">DUF4181 domain-containing protein</fullName>
    </recommendedName>
</protein>
<keyword evidence="4" id="KW-1185">Reference proteome</keyword>
<dbReference type="Proteomes" id="UP000183988">
    <property type="component" value="Unassembled WGS sequence"/>
</dbReference>
<feature type="transmembrane region" description="Helical" evidence="2">
    <location>
        <begin position="171"/>
        <end position="188"/>
    </location>
</feature>
<evidence type="ECO:0000313" key="4">
    <source>
        <dbReference type="Proteomes" id="UP000183988"/>
    </source>
</evidence>
<evidence type="ECO:0000313" key="3">
    <source>
        <dbReference type="EMBL" id="SHG60377.1"/>
    </source>
</evidence>
<feature type="transmembrane region" description="Helical" evidence="2">
    <location>
        <begin position="48"/>
        <end position="67"/>
    </location>
</feature>
<evidence type="ECO:0000256" key="1">
    <source>
        <dbReference type="SAM" id="MobiDB-lite"/>
    </source>
</evidence>
<name>A0A1M5L5S7_9BACI</name>
<dbReference type="EMBL" id="FQVW01000044">
    <property type="protein sequence ID" value="SHG60377.1"/>
    <property type="molecule type" value="Genomic_DNA"/>
</dbReference>
<keyword evidence="2" id="KW-1133">Transmembrane helix</keyword>
<dbReference type="AlphaFoldDB" id="A0A1M5L5S7"/>
<gene>
    <name evidence="3" type="ORF">SAMN05216225_104423</name>
</gene>
<sequence>MSNDKLDKKMESMPHAHLSPKQKEKMLHTIINQADTEQKPSWKKAGGWLAPIGSTFAVILFAFILIFPNANDGNQASLEENGPEEISQTENVLSSIQLPTGTDLYLLFFITVMLIAFILTVIIRIKHKIPYDFLSVYRHVNKTHKRGELLLILIFITITLLSFFVFSYREFYVLLSIFCTILLGYRSYMEFKHEREEKEFMISLIWGSGWFTLFIGFLFFTLHITTFDEVIANYESVNPENTQVIEIENNAWNEDATSLLDEIITKEEFIIEDKETINDLFSALNTMDLRQRIMQHGDKDNYYSIYFKGSDIYAITVYEQYLSIDSQHYKVVGNNIIYEMLENGELD</sequence>
<feature type="transmembrane region" description="Helical" evidence="2">
    <location>
        <begin position="104"/>
        <end position="125"/>
    </location>
</feature>
<evidence type="ECO:0000256" key="2">
    <source>
        <dbReference type="SAM" id="Phobius"/>
    </source>
</evidence>
<dbReference type="RefSeq" id="WP_072891566.1">
    <property type="nucleotide sequence ID" value="NZ_FQVW01000044.1"/>
</dbReference>
<reference evidence="3 4" key="1">
    <citation type="submission" date="2016-11" db="EMBL/GenBank/DDBJ databases">
        <authorList>
            <person name="Jaros S."/>
            <person name="Januszkiewicz K."/>
            <person name="Wedrychowicz H."/>
        </authorList>
    </citation>
    <scope>NUCLEOTIDE SEQUENCE [LARGE SCALE GENOMIC DNA]</scope>
    <source>
        <strain evidence="3 4">IBRC-M 10683</strain>
    </source>
</reference>